<gene>
    <name evidence="2" type="ORF">UCRPA7_8296</name>
</gene>
<proteinExistence type="predicted"/>
<name>R8BA62_PHAM7</name>
<dbReference type="HOGENOM" id="CLU_023528_0_0_1"/>
<dbReference type="RefSeq" id="XP_007919004.1">
    <property type="nucleotide sequence ID" value="XM_007920813.1"/>
</dbReference>
<keyword evidence="3" id="KW-1185">Reference proteome</keyword>
<evidence type="ECO:0000313" key="3">
    <source>
        <dbReference type="Proteomes" id="UP000014074"/>
    </source>
</evidence>
<dbReference type="PANTHER" id="PTHR40616:SF1">
    <property type="entry name" value="LINALOOL DEHYDRATASE_ISOMERASE DOMAIN-CONTAINING PROTEIN"/>
    <property type="match status" value="1"/>
</dbReference>
<accession>R8BA62</accession>
<feature type="region of interest" description="Disordered" evidence="1">
    <location>
        <begin position="1"/>
        <end position="43"/>
    </location>
</feature>
<dbReference type="EMBL" id="KB933351">
    <property type="protein sequence ID" value="EON96205.1"/>
    <property type="molecule type" value="Genomic_DNA"/>
</dbReference>
<organism evidence="2 3">
    <name type="scientific">Phaeoacremonium minimum (strain UCR-PA7)</name>
    <name type="common">Esca disease fungus</name>
    <name type="synonym">Togninia minima</name>
    <dbReference type="NCBI Taxonomy" id="1286976"/>
    <lineage>
        <taxon>Eukaryota</taxon>
        <taxon>Fungi</taxon>
        <taxon>Dikarya</taxon>
        <taxon>Ascomycota</taxon>
        <taxon>Pezizomycotina</taxon>
        <taxon>Sordariomycetes</taxon>
        <taxon>Sordariomycetidae</taxon>
        <taxon>Togniniales</taxon>
        <taxon>Togniniaceae</taxon>
        <taxon>Phaeoacremonium</taxon>
    </lineage>
</organism>
<dbReference type="eggNOG" id="ENOG502SJ4X">
    <property type="taxonomic scope" value="Eukaryota"/>
</dbReference>
<dbReference type="PANTHER" id="PTHR40616">
    <property type="entry name" value="LINALOOL DEHYDRATASE_ISOMERASE DOMAIN-CONTAINING PROTEIN"/>
    <property type="match status" value="1"/>
</dbReference>
<protein>
    <submittedName>
        <fullName evidence="2">Uncharacterized protein</fullName>
    </submittedName>
</protein>
<dbReference type="GeneID" id="19329134"/>
<feature type="compositionally biased region" description="Low complexity" evidence="1">
    <location>
        <begin position="16"/>
        <end position="26"/>
    </location>
</feature>
<dbReference type="OrthoDB" id="2580323at2759"/>
<evidence type="ECO:0000313" key="2">
    <source>
        <dbReference type="EMBL" id="EON96205.1"/>
    </source>
</evidence>
<sequence length="530" mass="58678">MPVSQKAPGKARRTRPTGLFGLPPGLTGRGDKAGMRPGRWHSGDQVPLQDEALRVGHGKDIDNAKAALENILQCQLTDNYDSAWYGTWKLSPDEPYPTDDSPLYPPEIYDTYDPNWREFVGTQLVQLVEEFSDLLGNDLVSRIEDALEIAAVGSMRRNGTFPEDDNLTIAYSNPALMRAWYVGWIGARRNNQTFIDFANTQGDLILKLFKSTGSNVLSEYNAPNYYGMDVWALAGNIKYGAKNNSMTTNAQYILTEVWKDVAAHYNSFLGNLAGPYDRAYTRDMTTHSAILSLFWWGMYGHEYGPQPPKMELDLVYDIAQGAALSLLMNTTSSYISADTAAALKAKGAWQGERFIQKKIPDGLSSDEDVRVATSWISSPLMIGAQQVAETKNRGQQFVPAIVQWAGDASHTPYPYVTFFSLYPTASTVDAVAGPRNLTISYPNTTQDGTDIFTFALSDVPPSWTLGKAHTIDGFEELPCLNVTLSAPGLEKQPVVYGSSVEDHRFYNISYVVPEGFEGVPKVSFEFDYIC</sequence>
<dbReference type="KEGG" id="tmn:UCRPA7_8296"/>
<evidence type="ECO:0000256" key="1">
    <source>
        <dbReference type="SAM" id="MobiDB-lite"/>
    </source>
</evidence>
<dbReference type="AlphaFoldDB" id="R8BA62"/>
<reference evidence="3" key="1">
    <citation type="journal article" date="2013" name="Genome Announc.">
        <title>Draft genome sequence of the ascomycete Phaeoacremonium aleophilum strain UCR-PA7, a causal agent of the esca disease complex in grapevines.</title>
        <authorList>
            <person name="Blanco-Ulate B."/>
            <person name="Rolshausen P."/>
            <person name="Cantu D."/>
        </authorList>
    </citation>
    <scope>NUCLEOTIDE SEQUENCE [LARGE SCALE GENOMIC DNA]</scope>
    <source>
        <strain evidence="3">UCR-PA7</strain>
    </source>
</reference>
<dbReference type="Proteomes" id="UP000014074">
    <property type="component" value="Unassembled WGS sequence"/>
</dbReference>